<gene>
    <name evidence="1" type="ORF">CKA38_08680</name>
</gene>
<dbReference type="Proteomes" id="UP000244896">
    <property type="component" value="Chromosome"/>
</dbReference>
<name>A0A2U8E359_9BACT</name>
<dbReference type="SUPFAM" id="SSF158682">
    <property type="entry name" value="TerB-like"/>
    <property type="match status" value="1"/>
</dbReference>
<dbReference type="AlphaFoldDB" id="A0A2U8E359"/>
<evidence type="ECO:0000313" key="1">
    <source>
        <dbReference type="EMBL" id="AWI09307.1"/>
    </source>
</evidence>
<evidence type="ECO:0008006" key="3">
    <source>
        <dbReference type="Google" id="ProtNLM"/>
    </source>
</evidence>
<dbReference type="EMBL" id="CP023004">
    <property type="protein sequence ID" value="AWI09307.1"/>
    <property type="molecule type" value="Genomic_DNA"/>
</dbReference>
<sequence>MPSILQKLIFQKDKTASDGLTQPEREAIVDALHYCMYADSSIALAETKVIADWNETLDWDPNHPFSTYEPRSIAAARQALESMEARMEFILSIVRRMGSEKSSDTLLRLCRKLADSDGKRSDGEWAFIEALSNALATAKK</sequence>
<organism evidence="1 2">
    <name type="scientific">Ereboglobus luteus</name>
    <dbReference type="NCBI Taxonomy" id="1796921"/>
    <lineage>
        <taxon>Bacteria</taxon>
        <taxon>Pseudomonadati</taxon>
        <taxon>Verrucomicrobiota</taxon>
        <taxon>Opitutia</taxon>
        <taxon>Opitutales</taxon>
        <taxon>Opitutaceae</taxon>
        <taxon>Ereboglobus</taxon>
    </lineage>
</organism>
<dbReference type="Gene3D" id="1.10.3680.10">
    <property type="entry name" value="TerB-like"/>
    <property type="match status" value="1"/>
</dbReference>
<protein>
    <recommendedName>
        <fullName evidence="3">Co-chaperone DjlA N-terminal domain-containing protein</fullName>
    </recommendedName>
</protein>
<dbReference type="InterPro" id="IPR029024">
    <property type="entry name" value="TerB-like"/>
</dbReference>
<proteinExistence type="predicted"/>
<dbReference type="RefSeq" id="WP_108825118.1">
    <property type="nucleotide sequence ID" value="NZ_CP023004.1"/>
</dbReference>
<accession>A0A2U8E359</accession>
<dbReference type="KEGG" id="elut:CKA38_08680"/>
<reference evidence="1 2" key="1">
    <citation type="journal article" date="2018" name="Syst. Appl. Microbiol.">
        <title>Ereboglobus luteus gen. nov. sp. nov. from cockroach guts, and new insights into the oxygen relationship of the genera Opitutus and Didymococcus (Verrucomicrobia: Opitutaceae).</title>
        <authorList>
            <person name="Tegtmeier D."/>
            <person name="Belitz A."/>
            <person name="Radek R."/>
            <person name="Heimerl T."/>
            <person name="Brune A."/>
        </authorList>
    </citation>
    <scope>NUCLEOTIDE SEQUENCE [LARGE SCALE GENOMIC DNA]</scope>
    <source>
        <strain evidence="1 2">Ho45</strain>
    </source>
</reference>
<keyword evidence="2" id="KW-1185">Reference proteome</keyword>
<evidence type="ECO:0000313" key="2">
    <source>
        <dbReference type="Proteomes" id="UP000244896"/>
    </source>
</evidence>